<proteinExistence type="predicted"/>
<sequence length="508" mass="58308">MRTLQVHPDKGGSKEAFHLVYKALEILSDRRAREKYDALLAAPGEASVQARPRPQQKRKQKQKQKRDCRVPCRPKANTRAGPHRGAASRTFPARVHRLLRMLPRELRQEVIRNYFSQKQRLLLEEWMQQDLPKQQKPAAADAEPAAAAADMPSPAHSGAALSFVHAAHSVGPADSSDGSEDTASDEFLYALKDVDEMDEAGEASGAPSPRRTGCVRGIYRARAANRYRAEFTLLPRVRCKSGERDMSTALDYLVCLARAKELLQLHGDQSDLSLQGRLEEALATAASEQGRTVEDMALRLRYRHSSNFWFGSTKDVYTPYTSLSKIGAIYSKLAQFDHEKFWWRRVPDPEHEWTRFQAAFSEACKIAAEGDLAVRRVPSILSRAQALYDDNAAHRMELKRCWDRKLERIQQQRDRESERNCKKTKQHESLLRCCLQRWQAVLERDAGREARRRKRLNWTLLKSRQRAWRREQQREAAAVRQRRAEMLRRGTCKADQHDTFASSGRSVR</sequence>
<keyword evidence="4" id="KW-1185">Reference proteome</keyword>
<reference evidence="3" key="1">
    <citation type="submission" date="2021-02" db="EMBL/GenBank/DDBJ databases">
        <authorList>
            <person name="Dougan E. K."/>
            <person name="Rhodes N."/>
            <person name="Thang M."/>
            <person name="Chan C."/>
        </authorList>
    </citation>
    <scope>NUCLEOTIDE SEQUENCE</scope>
</reference>
<feature type="compositionally biased region" description="Basic residues" evidence="1">
    <location>
        <begin position="54"/>
        <end position="64"/>
    </location>
</feature>
<dbReference type="InterPro" id="IPR036869">
    <property type="entry name" value="J_dom_sf"/>
</dbReference>
<accession>A0A812SLI7</accession>
<dbReference type="EMBL" id="CAJNDS010002454">
    <property type="protein sequence ID" value="CAE7482608.1"/>
    <property type="molecule type" value="Genomic_DNA"/>
</dbReference>
<feature type="compositionally biased region" description="Basic and acidic residues" evidence="1">
    <location>
        <begin position="486"/>
        <end position="498"/>
    </location>
</feature>
<feature type="region of interest" description="Disordered" evidence="1">
    <location>
        <begin position="486"/>
        <end position="508"/>
    </location>
</feature>
<feature type="compositionally biased region" description="Polar residues" evidence="1">
    <location>
        <begin position="499"/>
        <end position="508"/>
    </location>
</feature>
<evidence type="ECO:0000313" key="3">
    <source>
        <dbReference type="EMBL" id="CAE7482608.1"/>
    </source>
</evidence>
<dbReference type="PROSITE" id="PS50076">
    <property type="entry name" value="DNAJ_2"/>
    <property type="match status" value="1"/>
</dbReference>
<dbReference type="InterPro" id="IPR001623">
    <property type="entry name" value="DnaJ_domain"/>
</dbReference>
<name>A0A812SLI7_9DINO</name>
<dbReference type="Gene3D" id="1.10.287.110">
    <property type="entry name" value="DnaJ domain"/>
    <property type="match status" value="1"/>
</dbReference>
<feature type="region of interest" description="Disordered" evidence="1">
    <location>
        <begin position="132"/>
        <end position="156"/>
    </location>
</feature>
<evidence type="ECO:0000313" key="4">
    <source>
        <dbReference type="Proteomes" id="UP000604046"/>
    </source>
</evidence>
<dbReference type="Proteomes" id="UP000604046">
    <property type="component" value="Unassembled WGS sequence"/>
</dbReference>
<dbReference type="AlphaFoldDB" id="A0A812SLI7"/>
<evidence type="ECO:0000259" key="2">
    <source>
        <dbReference type="PROSITE" id="PS50076"/>
    </source>
</evidence>
<comment type="caution">
    <text evidence="3">The sequence shown here is derived from an EMBL/GenBank/DDBJ whole genome shotgun (WGS) entry which is preliminary data.</text>
</comment>
<gene>
    <name evidence="3" type="primary">LDJ2</name>
    <name evidence="3" type="ORF">SNAT2548_LOCUS27093</name>
</gene>
<dbReference type="SUPFAM" id="SSF46565">
    <property type="entry name" value="Chaperone J-domain"/>
    <property type="match status" value="1"/>
</dbReference>
<feature type="region of interest" description="Disordered" evidence="1">
    <location>
        <begin position="41"/>
        <end position="91"/>
    </location>
</feature>
<protein>
    <submittedName>
        <fullName evidence="3">LDJ2 protein</fullName>
    </submittedName>
</protein>
<feature type="compositionally biased region" description="Low complexity" evidence="1">
    <location>
        <begin position="137"/>
        <end position="155"/>
    </location>
</feature>
<evidence type="ECO:0000256" key="1">
    <source>
        <dbReference type="SAM" id="MobiDB-lite"/>
    </source>
</evidence>
<feature type="domain" description="J" evidence="2">
    <location>
        <begin position="1"/>
        <end position="40"/>
    </location>
</feature>
<organism evidence="3 4">
    <name type="scientific">Symbiodinium natans</name>
    <dbReference type="NCBI Taxonomy" id="878477"/>
    <lineage>
        <taxon>Eukaryota</taxon>
        <taxon>Sar</taxon>
        <taxon>Alveolata</taxon>
        <taxon>Dinophyceae</taxon>
        <taxon>Suessiales</taxon>
        <taxon>Symbiodiniaceae</taxon>
        <taxon>Symbiodinium</taxon>
    </lineage>
</organism>